<sequence length="57" mass="6855">MKIWRQQSHSLRLFDNTRRNGENSEEQIAAERPVTSLTNQRRIGFDRFKNFESSANW</sequence>
<comment type="caution">
    <text evidence="1">The sequence shown here is derived from an EMBL/GenBank/DDBJ whole genome shotgun (WGS) entry which is preliminary data.</text>
</comment>
<keyword evidence="2" id="KW-1185">Reference proteome</keyword>
<organism evidence="1 2">
    <name type="scientific">Trichinella spiralis</name>
    <name type="common">Trichina worm</name>
    <dbReference type="NCBI Taxonomy" id="6334"/>
    <lineage>
        <taxon>Eukaryota</taxon>
        <taxon>Metazoa</taxon>
        <taxon>Ecdysozoa</taxon>
        <taxon>Nematoda</taxon>
        <taxon>Enoplea</taxon>
        <taxon>Dorylaimia</taxon>
        <taxon>Trichinellida</taxon>
        <taxon>Trichinellidae</taxon>
        <taxon>Trichinella</taxon>
    </lineage>
</organism>
<dbReference type="InParanoid" id="A0A0V1AX89"/>
<evidence type="ECO:0000313" key="2">
    <source>
        <dbReference type="Proteomes" id="UP000054776"/>
    </source>
</evidence>
<proteinExistence type="predicted"/>
<dbReference type="AlphaFoldDB" id="A0A0V1AX89"/>
<accession>A0A0V1AX89</accession>
<protein>
    <submittedName>
        <fullName evidence="1">Uncharacterized protein</fullName>
    </submittedName>
</protein>
<name>A0A0V1AX89_TRISP</name>
<gene>
    <name evidence="1" type="ORF">T01_9214</name>
</gene>
<evidence type="ECO:0000313" key="1">
    <source>
        <dbReference type="EMBL" id="KRY28940.1"/>
    </source>
</evidence>
<reference evidence="1 2" key="1">
    <citation type="submission" date="2015-01" db="EMBL/GenBank/DDBJ databases">
        <title>Evolution of Trichinella species and genotypes.</title>
        <authorList>
            <person name="Korhonen P.K."/>
            <person name="Edoardo P."/>
            <person name="Giuseppe L.R."/>
            <person name="Gasser R.B."/>
        </authorList>
    </citation>
    <scope>NUCLEOTIDE SEQUENCE [LARGE SCALE GENOMIC DNA]</scope>
    <source>
        <strain evidence="1">ISS3</strain>
    </source>
</reference>
<dbReference type="EMBL" id="JYDH01000186">
    <property type="protein sequence ID" value="KRY28940.1"/>
    <property type="molecule type" value="Genomic_DNA"/>
</dbReference>
<dbReference type="Proteomes" id="UP000054776">
    <property type="component" value="Unassembled WGS sequence"/>
</dbReference>